<proteinExistence type="predicted"/>
<dbReference type="EMBL" id="CT868072">
    <property type="protein sequence ID" value="CAK69705.1"/>
    <property type="molecule type" value="Genomic_DNA"/>
</dbReference>
<dbReference type="OMA" id="WLAINIP"/>
<accession>A0CFY8</accession>
<name>A0CFY8_PARTE</name>
<gene>
    <name evidence="1" type="ORF">GSPATT00038147001</name>
</gene>
<evidence type="ECO:0000313" key="2">
    <source>
        <dbReference type="Proteomes" id="UP000000600"/>
    </source>
</evidence>
<dbReference type="SUPFAM" id="SSF56399">
    <property type="entry name" value="ADP-ribosylation"/>
    <property type="match status" value="1"/>
</dbReference>
<dbReference type="PANTHER" id="PTHR45333">
    <property type="entry name" value="MEMBRANE PROTEIN-RELATED"/>
    <property type="match status" value="1"/>
</dbReference>
<keyword evidence="2" id="KW-1185">Reference proteome</keyword>
<protein>
    <submittedName>
        <fullName evidence="1">Uncharacterized protein</fullName>
    </submittedName>
</protein>
<dbReference type="KEGG" id="ptm:GSPATT00038147001"/>
<dbReference type="OrthoDB" id="307044at2759"/>
<dbReference type="AlphaFoldDB" id="A0CFY8"/>
<organism evidence="1 2">
    <name type="scientific">Paramecium tetraurelia</name>
    <dbReference type="NCBI Taxonomy" id="5888"/>
    <lineage>
        <taxon>Eukaryota</taxon>
        <taxon>Sar</taxon>
        <taxon>Alveolata</taxon>
        <taxon>Ciliophora</taxon>
        <taxon>Intramacronucleata</taxon>
        <taxon>Oligohymenophorea</taxon>
        <taxon>Peniculida</taxon>
        <taxon>Parameciidae</taxon>
        <taxon>Paramecium</taxon>
    </lineage>
</organism>
<dbReference type="PANTHER" id="PTHR45333:SF1">
    <property type="entry name" value="CHROMOSOME UNDETERMINED SCAFFOLD_625, WHOLE GENOME SHOTGUN SEQUENCE"/>
    <property type="match status" value="1"/>
</dbReference>
<sequence>MDQKVELVWYPTEFQDDHQQNLKNTSQNSSFTQQFEEALKIVRELQKDGSQISQKQQNLKMNIIGFGEDTQTNQKQFLENHDLLVLTESNVSKLQYYVNQIIDFLNAIESIKLSFFAQVKGIRSYYHQVEETGFRFLLINQQLQQNYQLSESQLDEEIIKLTSQSDLNELKSSVLQKEEMKKNKKGHGFSIFEKLIYYYSRQELYNKLNQQMAESDYESIKQIMCTLFDGYSKLNYQKKPPKKLYRGFSLHPCFRDIYLKIVRDLMFCHQNKSSMFWNTLASTSLEPKVVDKFLQQNLKIVFEIQLSENNPHPYFKLKKYHAQYDEEKEVILFPQFQFEVIEYRKCESGIDYFCIKQIENNLSMTFDKKKREKYWQDRINNELKPKLKIINEFYQTRINFIIKGVRKFAPQVGDIRYFLKQNLDAYFFQLVQYLQQFFQNQETHKEYLDNLLDVCIKEISFEFIISDDFLVKLSDFISRVSEQLINQFIKIIQKIFNLEDFKGDLIMIWSEFYPYTINSLFNYRLDCIYSNTPNYTTRQLNWRKLQQQEVKTIQIVQHSESQKMGYELTIDGNKVLVYQTDDGVPTIVKQKDTTKQLGYTDKWKTQGKRLQTKDLTVKDVQQGLKADLKNNNYNLTNFEKYKVKITEQQSRQLGQVGVILGGMLVDAYYGKLDKDQLIQTGIQTASIFLSQSIQLGLLVFQLGKALVTDWKKFLSKSNIQAMVKQYFQHMSITQLSLFIGNSVGTFYGPFGCASGQLMGGIIGGAAAKLIHMKTLNKKFKLKITFGQNNKGIQNNGLLIHRGVNPKVQFSKVDKNQVKSLIIYAVSDYRILWLAINIPNDQITIEENDRLGMLSLRFPYMGPFDHESKIAFYAFGVNDQNLNENNVFEDINNNKLTIVSSACKQIINKTK</sequence>
<evidence type="ECO:0000313" key="1">
    <source>
        <dbReference type="EMBL" id="CAK69705.1"/>
    </source>
</evidence>
<dbReference type="Gene3D" id="3.90.176.10">
    <property type="entry name" value="Toxin ADP-ribosyltransferase, Chain A, domain 1"/>
    <property type="match status" value="1"/>
</dbReference>
<dbReference type="HOGENOM" id="CLU_344992_0_0_1"/>
<dbReference type="InParanoid" id="A0CFY8"/>
<dbReference type="GeneID" id="5022884"/>
<dbReference type="RefSeq" id="XP_001437102.1">
    <property type="nucleotide sequence ID" value="XM_001437065.1"/>
</dbReference>
<dbReference type="Proteomes" id="UP000000600">
    <property type="component" value="Unassembled WGS sequence"/>
</dbReference>
<reference evidence="1 2" key="1">
    <citation type="journal article" date="2006" name="Nature">
        <title>Global trends of whole-genome duplications revealed by the ciliate Paramecium tetraurelia.</title>
        <authorList>
            <consortium name="Genoscope"/>
            <person name="Aury J.-M."/>
            <person name="Jaillon O."/>
            <person name="Duret L."/>
            <person name="Noel B."/>
            <person name="Jubin C."/>
            <person name="Porcel B.M."/>
            <person name="Segurens B."/>
            <person name="Daubin V."/>
            <person name="Anthouard V."/>
            <person name="Aiach N."/>
            <person name="Arnaiz O."/>
            <person name="Billaut A."/>
            <person name="Beisson J."/>
            <person name="Blanc I."/>
            <person name="Bouhouche K."/>
            <person name="Camara F."/>
            <person name="Duharcourt S."/>
            <person name="Guigo R."/>
            <person name="Gogendeau D."/>
            <person name="Katinka M."/>
            <person name="Keller A.-M."/>
            <person name="Kissmehl R."/>
            <person name="Klotz C."/>
            <person name="Koll F."/>
            <person name="Le Moue A."/>
            <person name="Lepere C."/>
            <person name="Malinsky S."/>
            <person name="Nowacki M."/>
            <person name="Nowak J.K."/>
            <person name="Plattner H."/>
            <person name="Poulain J."/>
            <person name="Ruiz F."/>
            <person name="Serrano V."/>
            <person name="Zagulski M."/>
            <person name="Dessen P."/>
            <person name="Betermier M."/>
            <person name="Weissenbach J."/>
            <person name="Scarpelli C."/>
            <person name="Schachter V."/>
            <person name="Sperling L."/>
            <person name="Meyer E."/>
            <person name="Cohen J."/>
            <person name="Wincker P."/>
        </authorList>
    </citation>
    <scope>NUCLEOTIDE SEQUENCE [LARGE SCALE GENOMIC DNA]</scope>
    <source>
        <strain evidence="1 2">Stock d4-2</strain>
    </source>
</reference>